<evidence type="ECO:0000313" key="10">
    <source>
        <dbReference type="EMBL" id="CAJ0567858.1"/>
    </source>
</evidence>
<comment type="subcellular location">
    <subcellularLocation>
        <location evidence="1 7">Nucleus</location>
    </subcellularLocation>
</comment>
<feature type="domain" description="Non-structural maintenance of chromosome element 4 C-terminal" evidence="9">
    <location>
        <begin position="299"/>
        <end position="391"/>
    </location>
</feature>
<organism evidence="10 11">
    <name type="scientific">Mesorhabditis spiculigera</name>
    <dbReference type="NCBI Taxonomy" id="96644"/>
    <lineage>
        <taxon>Eukaryota</taxon>
        <taxon>Metazoa</taxon>
        <taxon>Ecdysozoa</taxon>
        <taxon>Nematoda</taxon>
        <taxon>Chromadorea</taxon>
        <taxon>Rhabditida</taxon>
        <taxon>Rhabditina</taxon>
        <taxon>Rhabditomorpha</taxon>
        <taxon>Rhabditoidea</taxon>
        <taxon>Rhabditidae</taxon>
        <taxon>Mesorhabditinae</taxon>
        <taxon>Mesorhabditis</taxon>
    </lineage>
</organism>
<evidence type="ECO:0000256" key="8">
    <source>
        <dbReference type="SAM" id="MobiDB-lite"/>
    </source>
</evidence>
<keyword evidence="4 7" id="KW-0233">DNA recombination</keyword>
<dbReference type="AlphaFoldDB" id="A0AA36CGA2"/>
<evidence type="ECO:0000256" key="7">
    <source>
        <dbReference type="RuleBase" id="RU365071"/>
    </source>
</evidence>
<keyword evidence="3 7" id="KW-0227">DNA damage</keyword>
<evidence type="ECO:0000256" key="4">
    <source>
        <dbReference type="ARBA" id="ARBA00023172"/>
    </source>
</evidence>
<dbReference type="GO" id="GO:0005634">
    <property type="term" value="C:nucleus"/>
    <property type="evidence" value="ECO:0007669"/>
    <property type="project" value="UniProtKB-SubCell"/>
</dbReference>
<gene>
    <name evidence="10" type="ORF">MSPICULIGERA_LOCUS6393</name>
</gene>
<reference evidence="10" key="1">
    <citation type="submission" date="2023-06" db="EMBL/GenBank/DDBJ databases">
        <authorList>
            <person name="Delattre M."/>
        </authorList>
    </citation>
    <scope>NUCLEOTIDE SEQUENCE</scope>
    <source>
        <strain evidence="10">AF72</strain>
    </source>
</reference>
<proteinExistence type="inferred from homology"/>
<feature type="non-terminal residue" evidence="10">
    <location>
        <position position="482"/>
    </location>
</feature>
<dbReference type="Proteomes" id="UP001177023">
    <property type="component" value="Unassembled WGS sequence"/>
</dbReference>
<evidence type="ECO:0000256" key="2">
    <source>
        <dbReference type="ARBA" id="ARBA00008997"/>
    </source>
</evidence>
<sequence>MERRSQQASSTQLTTHIRRLTIEDEALLKAERERVAAANRVDADSRNAAEAANIEQLGNDSEKILEDVERIARGEGACNFKSDQLVDMLKKRDDDFKEMSKGRQVSADARFLLAQTAYVQTRLTNFQETTEAHLQHDIFAAKLTSFTKDVANAPPTADRIRAPINPLLATDSEDEDDDVLAWQPKTQSTQKRRPRPSLFNGKQLACIGRSFPLFYIPTKLVGLRPLFSNKAIAPTAAKVKKEKKKEAAVAGQKAKAQRVVLEQKTEGENQGEDQSLMIELQFILKSLMRYLKANKVRSVGYYEFVVDPDSYTRTVENMFHMAFILRDLRVRYQINQETGTPEIWHVPEDQLKTLREQNKKGKVPSHQSVFAMTKNDWKDVIEKLNITKPMITPMELRGAEVAVPEAPLRPIVNRQAAIVDRKPSLSQLKASQPDSQTDRKPTREQLDAHNENEPRRLKKKPALDDDESDEGDAGTVKRARHE</sequence>
<comment type="function">
    <text evidence="7">Component of the SMC5-SMC6 complex, that promotes sister chromatid alignment after DNA damage and facilitates double-stranded DNA breaks (DSBs) repair via homologous recombination between sister chromatids.</text>
</comment>
<keyword evidence="6 7" id="KW-0539">Nucleus</keyword>
<evidence type="ECO:0000256" key="5">
    <source>
        <dbReference type="ARBA" id="ARBA00023204"/>
    </source>
</evidence>
<dbReference type="EMBL" id="CATQJA010001587">
    <property type="protein sequence ID" value="CAJ0567858.1"/>
    <property type="molecule type" value="Genomic_DNA"/>
</dbReference>
<dbReference type="GO" id="GO:0030915">
    <property type="term" value="C:Smc5-Smc6 complex"/>
    <property type="evidence" value="ECO:0007669"/>
    <property type="project" value="UniProtKB-UniRule"/>
</dbReference>
<comment type="similarity">
    <text evidence="2 7">Belongs to the NSE4 family.</text>
</comment>
<feature type="compositionally biased region" description="Basic and acidic residues" evidence="8">
    <location>
        <begin position="436"/>
        <end position="455"/>
    </location>
</feature>
<dbReference type="GO" id="GO:0006281">
    <property type="term" value="P:DNA repair"/>
    <property type="evidence" value="ECO:0007669"/>
    <property type="project" value="UniProtKB-UniRule"/>
</dbReference>
<accession>A0AA36CGA2</accession>
<name>A0AA36CGA2_9BILA</name>
<evidence type="ECO:0000256" key="1">
    <source>
        <dbReference type="ARBA" id="ARBA00004123"/>
    </source>
</evidence>
<evidence type="ECO:0000259" key="9">
    <source>
        <dbReference type="Pfam" id="PF08743"/>
    </source>
</evidence>
<evidence type="ECO:0000313" key="11">
    <source>
        <dbReference type="Proteomes" id="UP001177023"/>
    </source>
</evidence>
<protein>
    <recommendedName>
        <fullName evidence="7">Non-structural maintenance of chromosomes element 4</fullName>
    </recommendedName>
</protein>
<dbReference type="InterPro" id="IPR027786">
    <property type="entry name" value="Nse4/EID"/>
</dbReference>
<feature type="region of interest" description="Disordered" evidence="8">
    <location>
        <begin position="422"/>
        <end position="482"/>
    </location>
</feature>
<keyword evidence="11" id="KW-1185">Reference proteome</keyword>
<keyword evidence="5 7" id="KW-0234">DNA repair</keyword>
<evidence type="ECO:0000256" key="3">
    <source>
        <dbReference type="ARBA" id="ARBA00022763"/>
    </source>
</evidence>
<dbReference type="GO" id="GO:0006310">
    <property type="term" value="P:DNA recombination"/>
    <property type="evidence" value="ECO:0007669"/>
    <property type="project" value="UniProtKB-UniRule"/>
</dbReference>
<comment type="caution">
    <text evidence="10">The sequence shown here is derived from an EMBL/GenBank/DDBJ whole genome shotgun (WGS) entry which is preliminary data.</text>
</comment>
<dbReference type="PANTHER" id="PTHR16140">
    <property type="entry name" value="NON-STRUCTURAL MAINTENANCE OF CHROMOSOMES ELEMENT 4"/>
    <property type="match status" value="1"/>
</dbReference>
<dbReference type="PANTHER" id="PTHR16140:SF0">
    <property type="entry name" value="NON-STRUCTURAL MAINTENANCE OF CHROMOSOMES ELEMENT 4"/>
    <property type="match status" value="1"/>
</dbReference>
<comment type="subunit">
    <text evidence="7">Component of the SMC5-SMC6 complex.</text>
</comment>
<feature type="compositionally biased region" description="Polar residues" evidence="8">
    <location>
        <begin position="424"/>
        <end position="435"/>
    </location>
</feature>
<evidence type="ECO:0000256" key="6">
    <source>
        <dbReference type="ARBA" id="ARBA00023242"/>
    </source>
</evidence>
<dbReference type="Pfam" id="PF08743">
    <property type="entry name" value="Nse4_C"/>
    <property type="match status" value="1"/>
</dbReference>
<dbReference type="InterPro" id="IPR014854">
    <property type="entry name" value="Nse4_C"/>
</dbReference>